<comment type="similarity">
    <text evidence="1">Belongs to the paxM FAD-dependent monooxygenase family.</text>
</comment>
<gene>
    <name evidence="8" type="ORF">PNOK_0540000</name>
</gene>
<dbReference type="STRING" id="2282107.A0A286UG94"/>
<evidence type="ECO:0000256" key="1">
    <source>
        <dbReference type="ARBA" id="ARBA00007992"/>
    </source>
</evidence>
<evidence type="ECO:0000313" key="9">
    <source>
        <dbReference type="Proteomes" id="UP000217199"/>
    </source>
</evidence>
<evidence type="ECO:0000259" key="7">
    <source>
        <dbReference type="Pfam" id="PF01494"/>
    </source>
</evidence>
<sequence length="420" mass="46593">MPPTRVAIIGAGIAGPVLAMILKQKGYDPVLYERTESVNTAGLSLVLQPNGLKVLRLIPGLIESIPAQVVTHMAVFSTLPPERDTPLVFNDTYKSIQELDSEEANEFNSKIFPEIKARGVKRETLQRVLVQQAGARGIQIQWGHHLSGLREVERENSEPEVELTFLNGKTARASFVVGCDGLHSNTRTELFGDMMPDYTGLVQTGGMSPRPSYLGDVNAICNVIGANAHMVAYPITDEYYSWAITQPEEEQKESWRAINEEKKEAFKNGPFSGWGFGAGEMVKTTTKVVKYGLYDRPELKTWYKGRVVLLGDAAHPTTPHLGQGANQAFEDVYHLVLGLCKHHPNTSQNPTTLQLDSAFRDYEDVRLTRSALLVRQARERGQLRTSDAVDPENSLRHGLNIVIAKVTKCPQFICNILQEA</sequence>
<keyword evidence="3" id="KW-0274">FAD</keyword>
<dbReference type="InterPro" id="IPR050493">
    <property type="entry name" value="FAD-dep_Monooxygenase_BioMet"/>
</dbReference>
<feature type="signal peptide" evidence="6">
    <location>
        <begin position="1"/>
        <end position="19"/>
    </location>
</feature>
<dbReference type="Proteomes" id="UP000217199">
    <property type="component" value="Unassembled WGS sequence"/>
</dbReference>
<keyword evidence="2" id="KW-0285">Flavoprotein</keyword>
<dbReference type="PANTHER" id="PTHR13789:SF309">
    <property type="entry name" value="PUTATIVE (AFU_ORTHOLOGUE AFUA_6G14510)-RELATED"/>
    <property type="match status" value="1"/>
</dbReference>
<feature type="domain" description="FAD-binding" evidence="7">
    <location>
        <begin position="4"/>
        <end position="341"/>
    </location>
</feature>
<name>A0A286UG94_9AGAM</name>
<evidence type="ECO:0000256" key="3">
    <source>
        <dbReference type="ARBA" id="ARBA00022827"/>
    </source>
</evidence>
<feature type="chain" id="PRO_5013695817" evidence="6">
    <location>
        <begin position="20"/>
        <end position="420"/>
    </location>
</feature>
<protein>
    <submittedName>
        <fullName evidence="8">FAD NAD-binding domain-containing</fullName>
    </submittedName>
</protein>
<keyword evidence="4" id="KW-0560">Oxidoreductase</keyword>
<keyword evidence="6" id="KW-0732">Signal</keyword>
<evidence type="ECO:0000313" key="8">
    <source>
        <dbReference type="EMBL" id="PAV18558.1"/>
    </source>
</evidence>
<evidence type="ECO:0000256" key="5">
    <source>
        <dbReference type="ARBA" id="ARBA00023033"/>
    </source>
</evidence>
<dbReference type="AlphaFoldDB" id="A0A286UG94"/>
<dbReference type="EMBL" id="NBII01000005">
    <property type="protein sequence ID" value="PAV18558.1"/>
    <property type="molecule type" value="Genomic_DNA"/>
</dbReference>
<keyword evidence="5" id="KW-0503">Monooxygenase</keyword>
<dbReference type="InParanoid" id="A0A286UG94"/>
<organism evidence="8 9">
    <name type="scientific">Pyrrhoderma noxium</name>
    <dbReference type="NCBI Taxonomy" id="2282107"/>
    <lineage>
        <taxon>Eukaryota</taxon>
        <taxon>Fungi</taxon>
        <taxon>Dikarya</taxon>
        <taxon>Basidiomycota</taxon>
        <taxon>Agaricomycotina</taxon>
        <taxon>Agaricomycetes</taxon>
        <taxon>Hymenochaetales</taxon>
        <taxon>Hymenochaetaceae</taxon>
        <taxon>Pyrrhoderma</taxon>
    </lineage>
</organism>
<dbReference type="InterPro" id="IPR002938">
    <property type="entry name" value="FAD-bd"/>
</dbReference>
<dbReference type="Pfam" id="PF01494">
    <property type="entry name" value="FAD_binding_3"/>
    <property type="match status" value="1"/>
</dbReference>
<accession>A0A286UG94</accession>
<dbReference type="Gene3D" id="3.50.50.60">
    <property type="entry name" value="FAD/NAD(P)-binding domain"/>
    <property type="match status" value="1"/>
</dbReference>
<keyword evidence="9" id="KW-1185">Reference proteome</keyword>
<dbReference type="InterPro" id="IPR036188">
    <property type="entry name" value="FAD/NAD-bd_sf"/>
</dbReference>
<evidence type="ECO:0000256" key="4">
    <source>
        <dbReference type="ARBA" id="ARBA00023002"/>
    </source>
</evidence>
<dbReference type="OrthoDB" id="47494at2759"/>
<comment type="caution">
    <text evidence="8">The sequence shown here is derived from an EMBL/GenBank/DDBJ whole genome shotgun (WGS) entry which is preliminary data.</text>
</comment>
<proteinExistence type="inferred from homology"/>
<reference evidence="8 9" key="1">
    <citation type="journal article" date="2017" name="Mol. Ecol.">
        <title>Comparative and population genomic landscape of Phellinus noxius: A hypervariable fungus causing root rot in trees.</title>
        <authorList>
            <person name="Chung C.L."/>
            <person name="Lee T.J."/>
            <person name="Akiba M."/>
            <person name="Lee H.H."/>
            <person name="Kuo T.H."/>
            <person name="Liu D."/>
            <person name="Ke H.M."/>
            <person name="Yokoi T."/>
            <person name="Roa M.B."/>
            <person name="Lu M.J."/>
            <person name="Chang Y.Y."/>
            <person name="Ann P.J."/>
            <person name="Tsai J.N."/>
            <person name="Chen C.Y."/>
            <person name="Tzean S.S."/>
            <person name="Ota Y."/>
            <person name="Hattori T."/>
            <person name="Sahashi N."/>
            <person name="Liou R.F."/>
            <person name="Kikuchi T."/>
            <person name="Tsai I.J."/>
        </authorList>
    </citation>
    <scope>NUCLEOTIDE SEQUENCE [LARGE SCALE GENOMIC DNA]</scope>
    <source>
        <strain evidence="8 9">FFPRI411160</strain>
    </source>
</reference>
<dbReference type="PANTHER" id="PTHR13789">
    <property type="entry name" value="MONOOXYGENASE"/>
    <property type="match status" value="1"/>
</dbReference>
<evidence type="ECO:0000256" key="2">
    <source>
        <dbReference type="ARBA" id="ARBA00022630"/>
    </source>
</evidence>
<dbReference type="SUPFAM" id="SSF51905">
    <property type="entry name" value="FAD/NAD(P)-binding domain"/>
    <property type="match status" value="1"/>
</dbReference>
<dbReference type="PRINTS" id="PR00420">
    <property type="entry name" value="RNGMNOXGNASE"/>
</dbReference>
<dbReference type="GO" id="GO:0071949">
    <property type="term" value="F:FAD binding"/>
    <property type="evidence" value="ECO:0007669"/>
    <property type="project" value="InterPro"/>
</dbReference>
<evidence type="ECO:0000256" key="6">
    <source>
        <dbReference type="SAM" id="SignalP"/>
    </source>
</evidence>
<dbReference type="GO" id="GO:0004497">
    <property type="term" value="F:monooxygenase activity"/>
    <property type="evidence" value="ECO:0007669"/>
    <property type="project" value="UniProtKB-KW"/>
</dbReference>